<protein>
    <recommendedName>
        <fullName evidence="3 4">Nonsense-mediated mRNA decay factor SMG8</fullName>
    </recommendedName>
</protein>
<evidence type="ECO:0000256" key="1">
    <source>
        <dbReference type="ARBA" id="ARBA00006443"/>
    </source>
</evidence>
<comment type="similarity">
    <text evidence="1 4">Belongs to the SMG8 family.</text>
</comment>
<sequence>MSKFILQLKEECDRFWKSGRQMCEILSLTGNPCTKPMHVVTNTQSSQLRSVLPIYNCLLDHWSGVCYMSSCNCGVRQGTRPDPFTIRAANFEFYLTTGEECGCVLLERINFPIFQPSIHNFRYSF</sequence>
<gene>
    <name evidence="5" type="ORF">AAG570_012530</name>
</gene>
<name>A0ABD0YE40_9HEMI</name>
<dbReference type="PANTHER" id="PTHR13091">
    <property type="entry name" value="AMPLIFIED IN BREAST CANCER 2-RELATED"/>
    <property type="match status" value="1"/>
</dbReference>
<evidence type="ECO:0000256" key="4">
    <source>
        <dbReference type="RuleBase" id="RU367133"/>
    </source>
</evidence>
<reference evidence="5 6" key="1">
    <citation type="submission" date="2024-07" db="EMBL/GenBank/DDBJ databases">
        <title>Chromosome-level genome assembly of the water stick insect Ranatra chinensis (Heteroptera: Nepidae).</title>
        <authorList>
            <person name="Liu X."/>
        </authorList>
    </citation>
    <scope>NUCLEOTIDE SEQUENCE [LARGE SCALE GENOMIC DNA]</scope>
    <source>
        <strain evidence="5">Cailab_2021Rc</strain>
        <tissue evidence="5">Muscle</tissue>
    </source>
</reference>
<accession>A0ABD0YE40</accession>
<keyword evidence="2 4" id="KW-0866">Nonsense-mediated mRNA decay</keyword>
<proteinExistence type="inferred from homology"/>
<evidence type="ECO:0000313" key="5">
    <source>
        <dbReference type="EMBL" id="KAL1129585.1"/>
    </source>
</evidence>
<dbReference type="GO" id="GO:0000184">
    <property type="term" value="P:nuclear-transcribed mRNA catabolic process, nonsense-mediated decay"/>
    <property type="evidence" value="ECO:0007669"/>
    <property type="project" value="UniProtKB-UniRule"/>
</dbReference>
<evidence type="ECO:0000256" key="2">
    <source>
        <dbReference type="ARBA" id="ARBA00023161"/>
    </source>
</evidence>
<evidence type="ECO:0000256" key="3">
    <source>
        <dbReference type="ARBA" id="ARBA00029509"/>
    </source>
</evidence>
<dbReference type="Pfam" id="PF10220">
    <property type="entry name" value="Smg8_Smg9"/>
    <property type="match status" value="1"/>
</dbReference>
<dbReference type="Proteomes" id="UP001558652">
    <property type="component" value="Unassembled WGS sequence"/>
</dbReference>
<dbReference type="EMBL" id="JBFDAA010000008">
    <property type="protein sequence ID" value="KAL1129585.1"/>
    <property type="molecule type" value="Genomic_DNA"/>
</dbReference>
<dbReference type="AlphaFoldDB" id="A0ABD0YE40"/>
<comment type="function">
    <text evidence="4">Involved in nonsense-mediated decay (NMD) of mRNAs containing premature stop codons.</text>
</comment>
<organism evidence="5 6">
    <name type="scientific">Ranatra chinensis</name>
    <dbReference type="NCBI Taxonomy" id="642074"/>
    <lineage>
        <taxon>Eukaryota</taxon>
        <taxon>Metazoa</taxon>
        <taxon>Ecdysozoa</taxon>
        <taxon>Arthropoda</taxon>
        <taxon>Hexapoda</taxon>
        <taxon>Insecta</taxon>
        <taxon>Pterygota</taxon>
        <taxon>Neoptera</taxon>
        <taxon>Paraneoptera</taxon>
        <taxon>Hemiptera</taxon>
        <taxon>Heteroptera</taxon>
        <taxon>Panheteroptera</taxon>
        <taxon>Nepomorpha</taxon>
        <taxon>Nepidae</taxon>
        <taxon>Ranatrinae</taxon>
        <taxon>Ranatra</taxon>
    </lineage>
</organism>
<dbReference type="InterPro" id="IPR019354">
    <property type="entry name" value="SMG8-like"/>
</dbReference>
<evidence type="ECO:0000313" key="6">
    <source>
        <dbReference type="Proteomes" id="UP001558652"/>
    </source>
</evidence>
<comment type="caution">
    <text evidence="5">The sequence shown here is derived from an EMBL/GenBank/DDBJ whole genome shotgun (WGS) entry which is preliminary data.</text>
</comment>
<dbReference type="PANTHER" id="PTHR13091:SF0">
    <property type="entry name" value="NONSENSE-MEDIATED MRNA DECAY FACTOR SMG8"/>
    <property type="match status" value="1"/>
</dbReference>
<keyword evidence="6" id="KW-1185">Reference proteome</keyword>